<dbReference type="STRING" id="1141662.OOA_19094"/>
<comment type="caution">
    <text evidence="5">The sequence shown here is derived from an EMBL/GenBank/DDBJ whole genome shotgun (WGS) entry which is preliminary data.</text>
</comment>
<dbReference type="GO" id="GO:0003677">
    <property type="term" value="F:DNA binding"/>
    <property type="evidence" value="ECO:0007669"/>
    <property type="project" value="UniProtKB-KW"/>
</dbReference>
<dbReference type="PANTHER" id="PTHR42756:SF1">
    <property type="entry name" value="TRANSCRIPTIONAL REPRESSOR OF EMRAB OPERON"/>
    <property type="match status" value="1"/>
</dbReference>
<evidence type="ECO:0000256" key="3">
    <source>
        <dbReference type="ARBA" id="ARBA00023163"/>
    </source>
</evidence>
<dbReference type="GO" id="GO:0003700">
    <property type="term" value="F:DNA-binding transcription factor activity"/>
    <property type="evidence" value="ECO:0007669"/>
    <property type="project" value="InterPro"/>
</dbReference>
<keyword evidence="3" id="KW-0804">Transcription</keyword>
<reference evidence="5 6" key="1">
    <citation type="journal article" date="2012" name="BMC Genomics">
        <title>Comparative genomics of bacteria in the genus Providencia isolated from wild Drosophila melanogaster.</title>
        <authorList>
            <person name="Galac M.R."/>
            <person name="Lazzaro B.P."/>
        </authorList>
    </citation>
    <scope>NUCLEOTIDE SEQUENCE [LARGE SCALE GENOMIC DNA]</scope>
    <source>
        <strain evidence="5 6">DSM 19968</strain>
    </source>
</reference>
<feature type="domain" description="HTH marR-type" evidence="4">
    <location>
        <begin position="49"/>
        <end position="183"/>
    </location>
</feature>
<evidence type="ECO:0000313" key="6">
    <source>
        <dbReference type="Proteomes" id="UP000009336"/>
    </source>
</evidence>
<dbReference type="AlphaFoldDB" id="K8W9X3"/>
<dbReference type="HOGENOM" id="CLU_083287_8_4_6"/>
<dbReference type="InterPro" id="IPR000835">
    <property type="entry name" value="HTH_MarR-typ"/>
</dbReference>
<dbReference type="PATRIC" id="fig|1141662.3.peg.3878"/>
<evidence type="ECO:0000259" key="4">
    <source>
        <dbReference type="PROSITE" id="PS50995"/>
    </source>
</evidence>
<dbReference type="PANTHER" id="PTHR42756">
    <property type="entry name" value="TRANSCRIPTIONAL REGULATOR, MARR"/>
    <property type="match status" value="1"/>
</dbReference>
<keyword evidence="2" id="KW-0238">DNA-binding</keyword>
<dbReference type="Proteomes" id="UP000009336">
    <property type="component" value="Unassembled WGS sequence"/>
</dbReference>
<proteinExistence type="predicted"/>
<dbReference type="SUPFAM" id="SSF46785">
    <property type="entry name" value="Winged helix' DNA-binding domain"/>
    <property type="match status" value="1"/>
</dbReference>
<organism evidence="5 6">
    <name type="scientific">Providencia burhodogranariea DSM 19968</name>
    <dbReference type="NCBI Taxonomy" id="1141662"/>
    <lineage>
        <taxon>Bacteria</taxon>
        <taxon>Pseudomonadati</taxon>
        <taxon>Pseudomonadota</taxon>
        <taxon>Gammaproteobacteria</taxon>
        <taxon>Enterobacterales</taxon>
        <taxon>Morganellaceae</taxon>
        <taxon>Providencia</taxon>
    </lineage>
</organism>
<dbReference type="InterPro" id="IPR036390">
    <property type="entry name" value="WH_DNA-bd_sf"/>
</dbReference>
<dbReference type="eggNOG" id="COG1846">
    <property type="taxonomic scope" value="Bacteria"/>
</dbReference>
<dbReference type="EMBL" id="AKKL01000054">
    <property type="protein sequence ID" value="EKT53010.1"/>
    <property type="molecule type" value="Genomic_DNA"/>
</dbReference>
<keyword evidence="6" id="KW-1185">Reference proteome</keyword>
<evidence type="ECO:0000313" key="5">
    <source>
        <dbReference type="EMBL" id="EKT53010.1"/>
    </source>
</evidence>
<dbReference type="SMART" id="SM00347">
    <property type="entry name" value="HTH_MARR"/>
    <property type="match status" value="1"/>
</dbReference>
<name>K8W9X3_9GAMM</name>
<evidence type="ECO:0000256" key="1">
    <source>
        <dbReference type="ARBA" id="ARBA00023015"/>
    </source>
</evidence>
<keyword evidence="1" id="KW-0805">Transcription regulation</keyword>
<dbReference type="Pfam" id="PF01047">
    <property type="entry name" value="MarR"/>
    <property type="match status" value="1"/>
</dbReference>
<gene>
    <name evidence="5" type="ORF">OOA_19094</name>
</gene>
<dbReference type="Gene3D" id="1.10.10.10">
    <property type="entry name" value="Winged helix-like DNA-binding domain superfamily/Winged helix DNA-binding domain"/>
    <property type="match status" value="1"/>
</dbReference>
<dbReference type="PROSITE" id="PS50995">
    <property type="entry name" value="HTH_MARR_2"/>
    <property type="match status" value="1"/>
</dbReference>
<accession>K8W9X3</accession>
<dbReference type="InterPro" id="IPR036388">
    <property type="entry name" value="WH-like_DNA-bd_sf"/>
</dbReference>
<sequence>MVLGHYLLESFKQIMLSGRFSSANLLISNEITHSIRQEEQMSDSKIFVDNYLPALLGQAWMLVSSEFHAVVEAHGLSVLEWRVLSTLADNGSMGITELSQKTVSKQPTITRVLQRLEQQGHVIRHNNHNGSDRRITLVSMTSSGMLLVEGLLKEAELHEQSVLAPLGTRKSKMLKQVLQELIERHNITDMKK</sequence>
<protein>
    <submittedName>
        <fullName evidence="5">Transcriptional regulator</fullName>
    </submittedName>
</protein>
<evidence type="ECO:0000256" key="2">
    <source>
        <dbReference type="ARBA" id="ARBA00023125"/>
    </source>
</evidence>